<name>A0A9P1BKU3_9DINO</name>
<feature type="region of interest" description="Disordered" evidence="3">
    <location>
        <begin position="496"/>
        <end position="541"/>
    </location>
</feature>
<keyword evidence="2" id="KW-0808">Transferase</keyword>
<organism evidence="4">
    <name type="scientific">Cladocopium goreaui</name>
    <dbReference type="NCBI Taxonomy" id="2562237"/>
    <lineage>
        <taxon>Eukaryota</taxon>
        <taxon>Sar</taxon>
        <taxon>Alveolata</taxon>
        <taxon>Dinophyceae</taxon>
        <taxon>Suessiales</taxon>
        <taxon>Symbiodiniaceae</taxon>
        <taxon>Cladocopium</taxon>
    </lineage>
</organism>
<dbReference type="GO" id="GO:0008168">
    <property type="term" value="F:methyltransferase activity"/>
    <property type="evidence" value="ECO:0007669"/>
    <property type="project" value="UniProtKB-KW"/>
</dbReference>
<feature type="compositionally biased region" description="Basic residues" evidence="3">
    <location>
        <begin position="456"/>
        <end position="482"/>
    </location>
</feature>
<evidence type="ECO:0000313" key="4">
    <source>
        <dbReference type="EMBL" id="CAI3975238.1"/>
    </source>
</evidence>
<keyword evidence="6" id="KW-1185">Reference proteome</keyword>
<dbReference type="Gene3D" id="3.40.50.150">
    <property type="entry name" value="Vaccinia Virus protein VP39"/>
    <property type="match status" value="1"/>
</dbReference>
<feature type="compositionally biased region" description="Low complexity" evidence="3">
    <location>
        <begin position="523"/>
        <end position="537"/>
    </location>
</feature>
<feature type="non-terminal residue" evidence="4">
    <location>
        <position position="1886"/>
    </location>
</feature>
<feature type="non-terminal residue" evidence="4">
    <location>
        <position position="1"/>
    </location>
</feature>
<dbReference type="InterPro" id="IPR029063">
    <property type="entry name" value="SAM-dependent_MTases_sf"/>
</dbReference>
<reference evidence="5" key="2">
    <citation type="submission" date="2024-04" db="EMBL/GenBank/DDBJ databases">
        <authorList>
            <person name="Chen Y."/>
            <person name="Shah S."/>
            <person name="Dougan E. K."/>
            <person name="Thang M."/>
            <person name="Chan C."/>
        </authorList>
    </citation>
    <scope>NUCLEOTIDE SEQUENCE [LARGE SCALE GENOMIC DNA]</scope>
</reference>
<feature type="region of interest" description="Disordered" evidence="3">
    <location>
        <begin position="440"/>
        <end position="483"/>
    </location>
</feature>
<feature type="compositionally biased region" description="Basic and acidic residues" evidence="3">
    <location>
        <begin position="183"/>
        <end position="204"/>
    </location>
</feature>
<feature type="compositionally biased region" description="Basic and acidic residues" evidence="3">
    <location>
        <begin position="214"/>
        <end position="225"/>
    </location>
</feature>
<evidence type="ECO:0000313" key="5">
    <source>
        <dbReference type="EMBL" id="CAL1128613.1"/>
    </source>
</evidence>
<feature type="compositionally biased region" description="Basic residues" evidence="3">
    <location>
        <begin position="132"/>
        <end position="155"/>
    </location>
</feature>
<comment type="caution">
    <text evidence="4">The sequence shown here is derived from an EMBL/GenBank/DDBJ whole genome shotgun (WGS) entry which is preliminary data.</text>
</comment>
<evidence type="ECO:0000256" key="2">
    <source>
        <dbReference type="ARBA" id="ARBA00022679"/>
    </source>
</evidence>
<dbReference type="SUPFAM" id="SSF53335">
    <property type="entry name" value="S-adenosyl-L-methionine-dependent methyltransferases"/>
    <property type="match status" value="1"/>
</dbReference>
<dbReference type="EMBL" id="CAMXCT030000191">
    <property type="protein sequence ID" value="CAL4762550.1"/>
    <property type="molecule type" value="Genomic_DNA"/>
</dbReference>
<reference evidence="4" key="1">
    <citation type="submission" date="2022-10" db="EMBL/GenBank/DDBJ databases">
        <authorList>
            <person name="Chen Y."/>
            <person name="Dougan E. K."/>
            <person name="Chan C."/>
            <person name="Rhodes N."/>
            <person name="Thang M."/>
        </authorList>
    </citation>
    <scope>NUCLEOTIDE SEQUENCE</scope>
</reference>
<sequence>RVGYLLVSPNRPDVFRHEALRQVRELHSNLLDVLEGVPAGAPVAEGVPSVPSREGEAPPTEEARALAEASSKAAPPLPPSSLVGTAPSETVEPKAPLGEGKEEEKPAALVAKSEEEGVSAPAKVEDQEEPKRKKKDKKRKSKKDKASRERKRRKKSEAQSVVKAEECEETERSLEDRSEEESPEKKRTPERREAGRREPPESGRDRRRSVSSGRRGEKRRERTPERPLSCVETLATEVKRGKAKRAELGHPALRVRPRSQARQKVQRWMNRRRPAAAGVGRRRPAAAIERVPVRGRRVVDPEEAYSQGEVVKAHQLPPTLLDRGHWIVSEASTYFGEECKWAGKVSRVTIEAGESELQVELTGTQSEALLKFASGLSPPVIRAHLCKEGCDQKRVNPDLVHLSSFRKLAEGAEKTWEVNLVGTDENAPLRRVEEAWRERVQEGREAQVDSSPSSSGKKKHNKKKKSKKKDSEKKAKKAKRIGGRTVAKKSLSQLFEGTGLDPDHVTRKKVTRKVRRRLRKSRSSSSSSSSSTSSSSLPEADKDILEDRSKIQKIATLGPGILSASAIQSMKQFVLQAGGSTWALDEHSLPPVMSQYARMHLASKGSGGILREVMTLAFVGDLLLQGRAAEALDGVSQRLKSLELVLGGQTWSTAQKVEVAPSLEATISSRAELQVALKESKLDSQTRAGVAKKLGRLVRERKDREDEDGDSCKNLGVEKTDSLQTELLKKEIKKAEGTSMDAKEEVPKEGREKCGVEALLGGTFHSAGGVAATIPFANFCTDSASGNSLTKDALHCLGLGQADGKNEVRLNDSEMVGMGDVGTWLQGRMDVFLDLLCRVKPSGKVFPLPSSFTTLSQLFPSKSPVVLALLRCSVLSLNSLNGEGMDSGSPVSDFKSKVLCGLVVDCERIAGWSERSAPVSWDEFFRVKGIDYRGEEVLTAQSIRWENVAPALPKEVGGVPLEQVVELGSLEYVKHFSKFLLDPADQVYTRPPRVMVAPEHWETLCRELLQRGVFARIHEDDVYKVEGKLVLNGLFGVSKHEYAGDFEVMRIIMNLIPANRLCRGLDGDISTLPTWASMTPLCLMPHEDLVISSEDVRCFFYIFRLPVTWHPLMAFNRPLPSSLCGDRPGRWYPCSAVLPMGFKNSVALAQHIHRFVAKKALARVGLGGELEIRKDRTFSTGNPLFRIYLDNFDELRRVSKGMASVIAGTVSPLVSGLREEYAMLGVPRHPKKSVACQAQAEVQGAIVDGSLGIAVPKPEKVLRYALLTKQILEAGKCTQKQAQVVGGGLVYLAMFRRPLLGCLNSLWTFILQFEHYPPVIQLPLPKEVTLELARFLGLIPLAYMDFRCTVAKVVTASDASKTGGGVTASSSLTPAGCVAAQCGVRGDIVEPAEVTQVVTVGLFDGIGALRTAADVLGWNVVGHISVEKDDHAARVVEARFPNTIRVTTVEDIDEKMVQSWPWALKFSQAALVLIGAGPPCQGVSGLNARRKGALRDARSGLFMHVSRIRALVKGCFPWAQVRTLMESVGSMDEVDRNVMSADFGEEPWLIDALGVSLARRPRLYWVEWELFGSEGASKVQGKSPVREIQLVAEVNSQDFLLPGWKLVSNEPLPTFTTSRPRASPGYKPAGLQQCTYEERARWVQDQYRKLLTLVGVKGEDLMLQSSSEDLVKYQRLRASVPARLWRWKTIAGWLWNDCTEHINVLEMRAVLTSLKWRIEKHKILKSKFVHLLDSLVCLHALSRGRSSSRKLRRSLLRINALLLATNNHAVWAYTHTKENPADVPSRRPRKRKWSNAQKARYQQALDDFFEYLRAEKLVLPHSTAQLVPNRAPPLPVEMLEAMVGHALFKGDHAFALTLLPGFYGLLRTGELLSIAGSHVTVTDPKG</sequence>
<dbReference type="Pfam" id="PF00145">
    <property type="entry name" value="DNA_methylase"/>
    <property type="match status" value="1"/>
</dbReference>
<gene>
    <name evidence="4" type="ORF">C1SCF055_LOCUS3583</name>
</gene>
<dbReference type="Proteomes" id="UP001152797">
    <property type="component" value="Unassembled WGS sequence"/>
</dbReference>
<feature type="compositionally biased region" description="Basic and acidic residues" evidence="3">
    <location>
        <begin position="237"/>
        <end position="247"/>
    </location>
</feature>
<protein>
    <recommendedName>
        <fullName evidence="7">DNA (cytosine-5-)-methyltransferase</fullName>
    </recommendedName>
</protein>
<feature type="compositionally biased region" description="Basic residues" evidence="3">
    <location>
        <begin position="506"/>
        <end position="522"/>
    </location>
</feature>
<dbReference type="EMBL" id="CAMXCT020000191">
    <property type="protein sequence ID" value="CAL1128613.1"/>
    <property type="molecule type" value="Genomic_DNA"/>
</dbReference>
<evidence type="ECO:0000313" key="6">
    <source>
        <dbReference type="Proteomes" id="UP001152797"/>
    </source>
</evidence>
<evidence type="ECO:0000256" key="1">
    <source>
        <dbReference type="ARBA" id="ARBA00022603"/>
    </source>
</evidence>
<dbReference type="OrthoDB" id="641149at2759"/>
<proteinExistence type="predicted"/>
<evidence type="ECO:0008006" key="7">
    <source>
        <dbReference type="Google" id="ProtNLM"/>
    </source>
</evidence>
<feature type="compositionally biased region" description="Basic and acidic residues" evidence="3">
    <location>
        <begin position="53"/>
        <end position="65"/>
    </location>
</feature>
<dbReference type="GO" id="GO:0032259">
    <property type="term" value="P:methylation"/>
    <property type="evidence" value="ECO:0007669"/>
    <property type="project" value="UniProtKB-KW"/>
</dbReference>
<feature type="region of interest" description="Disordered" evidence="3">
    <location>
        <begin position="40"/>
        <end position="247"/>
    </location>
</feature>
<accession>A0A9P1BKU3</accession>
<keyword evidence="1" id="KW-0489">Methyltransferase</keyword>
<dbReference type="EMBL" id="CAMXCT010000191">
    <property type="protein sequence ID" value="CAI3975238.1"/>
    <property type="molecule type" value="Genomic_DNA"/>
</dbReference>
<evidence type="ECO:0000256" key="3">
    <source>
        <dbReference type="SAM" id="MobiDB-lite"/>
    </source>
</evidence>
<dbReference type="InterPro" id="IPR001525">
    <property type="entry name" value="C5_MeTfrase"/>
</dbReference>